<reference evidence="3" key="2">
    <citation type="submission" date="2021-04" db="EMBL/GenBank/DDBJ databases">
        <authorList>
            <person name="Gilroy R."/>
        </authorList>
    </citation>
    <scope>NUCLEOTIDE SEQUENCE</scope>
    <source>
        <strain evidence="3">1719</strain>
    </source>
</reference>
<evidence type="ECO:0000313" key="3">
    <source>
        <dbReference type="EMBL" id="HIX54691.1"/>
    </source>
</evidence>
<evidence type="ECO:0000313" key="4">
    <source>
        <dbReference type="Proteomes" id="UP000824156"/>
    </source>
</evidence>
<accession>A0A9D1W8Y4</accession>
<dbReference type="AlphaFoldDB" id="A0A9D1W8Y4"/>
<dbReference type="Pfam" id="PF00072">
    <property type="entry name" value="Response_reg"/>
    <property type="match status" value="1"/>
</dbReference>
<dbReference type="Proteomes" id="UP000824156">
    <property type="component" value="Unassembled WGS sequence"/>
</dbReference>
<feature type="non-terminal residue" evidence="3">
    <location>
        <position position="127"/>
    </location>
</feature>
<dbReference type="InterPro" id="IPR011006">
    <property type="entry name" value="CheY-like_superfamily"/>
</dbReference>
<evidence type="ECO:0000259" key="2">
    <source>
        <dbReference type="PROSITE" id="PS50110"/>
    </source>
</evidence>
<organism evidence="3 4">
    <name type="scientific">Candidatus Sphingobacterium stercoripullorum</name>
    <dbReference type="NCBI Taxonomy" id="2838759"/>
    <lineage>
        <taxon>Bacteria</taxon>
        <taxon>Pseudomonadati</taxon>
        <taxon>Bacteroidota</taxon>
        <taxon>Sphingobacteriia</taxon>
        <taxon>Sphingobacteriales</taxon>
        <taxon>Sphingobacteriaceae</taxon>
        <taxon>Sphingobacterium</taxon>
    </lineage>
</organism>
<dbReference type="Gene3D" id="3.40.50.2300">
    <property type="match status" value="1"/>
</dbReference>
<dbReference type="PANTHER" id="PTHR45526">
    <property type="entry name" value="TRANSCRIPTIONAL REGULATORY PROTEIN DPIA"/>
    <property type="match status" value="1"/>
</dbReference>
<evidence type="ECO:0000256" key="1">
    <source>
        <dbReference type="PROSITE-ProRule" id="PRU00169"/>
    </source>
</evidence>
<dbReference type="PROSITE" id="PS50110">
    <property type="entry name" value="RESPONSE_REGULATORY"/>
    <property type="match status" value="1"/>
</dbReference>
<dbReference type="InterPro" id="IPR051271">
    <property type="entry name" value="2C-system_Tx_regulators"/>
</dbReference>
<name>A0A9D1W8Y4_9SPHI</name>
<dbReference type="GO" id="GO:0000156">
    <property type="term" value="F:phosphorelay response regulator activity"/>
    <property type="evidence" value="ECO:0007669"/>
    <property type="project" value="TreeGrafter"/>
</dbReference>
<sequence>MIIDCIAIDDEPLALEVLKKAIQHVDYLELLDTFSSAPDALKFLSEHHVDCIFLDIEMPDLNGLELSNIIQQFAVRPDVVYVTAYSQYVIREHRVQAIDFLLKPFSMEDFQAVALKVKESYELKVQS</sequence>
<feature type="domain" description="Response regulatory" evidence="2">
    <location>
        <begin position="4"/>
        <end position="118"/>
    </location>
</feature>
<keyword evidence="1" id="KW-0597">Phosphoprotein</keyword>
<dbReference type="InterPro" id="IPR001789">
    <property type="entry name" value="Sig_transdc_resp-reg_receiver"/>
</dbReference>
<dbReference type="SMART" id="SM00448">
    <property type="entry name" value="REC"/>
    <property type="match status" value="1"/>
</dbReference>
<feature type="modified residue" description="4-aspartylphosphate" evidence="1">
    <location>
        <position position="55"/>
    </location>
</feature>
<dbReference type="PANTHER" id="PTHR45526:SF1">
    <property type="entry name" value="TRANSCRIPTIONAL REGULATORY PROTEIN DCUR-RELATED"/>
    <property type="match status" value="1"/>
</dbReference>
<proteinExistence type="predicted"/>
<dbReference type="SUPFAM" id="SSF52172">
    <property type="entry name" value="CheY-like"/>
    <property type="match status" value="1"/>
</dbReference>
<protein>
    <submittedName>
        <fullName evidence="3">Response regulator</fullName>
    </submittedName>
</protein>
<comment type="caution">
    <text evidence="3">The sequence shown here is derived from an EMBL/GenBank/DDBJ whole genome shotgun (WGS) entry which is preliminary data.</text>
</comment>
<gene>
    <name evidence="3" type="ORF">H9853_06670</name>
</gene>
<reference evidence="3" key="1">
    <citation type="journal article" date="2021" name="PeerJ">
        <title>Extensive microbial diversity within the chicken gut microbiome revealed by metagenomics and culture.</title>
        <authorList>
            <person name="Gilroy R."/>
            <person name="Ravi A."/>
            <person name="Getino M."/>
            <person name="Pursley I."/>
            <person name="Horton D.L."/>
            <person name="Alikhan N.F."/>
            <person name="Baker D."/>
            <person name="Gharbi K."/>
            <person name="Hall N."/>
            <person name="Watson M."/>
            <person name="Adriaenssens E.M."/>
            <person name="Foster-Nyarko E."/>
            <person name="Jarju S."/>
            <person name="Secka A."/>
            <person name="Antonio M."/>
            <person name="Oren A."/>
            <person name="Chaudhuri R.R."/>
            <person name="La Ragione R."/>
            <person name="Hildebrand F."/>
            <person name="Pallen M.J."/>
        </authorList>
    </citation>
    <scope>NUCLEOTIDE SEQUENCE</scope>
    <source>
        <strain evidence="3">1719</strain>
    </source>
</reference>
<dbReference type="EMBL" id="DXEZ01000185">
    <property type="protein sequence ID" value="HIX54691.1"/>
    <property type="molecule type" value="Genomic_DNA"/>
</dbReference>